<keyword evidence="4" id="KW-1185">Reference proteome</keyword>
<dbReference type="InterPro" id="IPR006946">
    <property type="entry name" value="DGR2-like_dom"/>
</dbReference>
<dbReference type="Pfam" id="PF04862">
    <property type="entry name" value="DUF642"/>
    <property type="match status" value="1"/>
</dbReference>
<feature type="compositionally biased region" description="Polar residues" evidence="1">
    <location>
        <begin position="1"/>
        <end position="18"/>
    </location>
</feature>
<evidence type="ECO:0000313" key="3">
    <source>
        <dbReference type="EMBL" id="TQL90284.1"/>
    </source>
</evidence>
<dbReference type="Proteomes" id="UP000316096">
    <property type="component" value="Unassembled WGS sequence"/>
</dbReference>
<feature type="domain" description="DUF642" evidence="2">
    <location>
        <begin position="60"/>
        <end position="213"/>
    </location>
</feature>
<dbReference type="InterPro" id="IPR027576">
    <property type="entry name" value="Choice_anch_C_dom"/>
</dbReference>
<accession>A0A543BZM4</accession>
<evidence type="ECO:0000313" key="4">
    <source>
        <dbReference type="Proteomes" id="UP000316096"/>
    </source>
</evidence>
<evidence type="ECO:0000259" key="2">
    <source>
        <dbReference type="Pfam" id="PF04862"/>
    </source>
</evidence>
<proteinExistence type="predicted"/>
<evidence type="ECO:0000256" key="1">
    <source>
        <dbReference type="SAM" id="MobiDB-lite"/>
    </source>
</evidence>
<protein>
    <submittedName>
        <fullName evidence="3">Choice-of-anchor C domain-containing protein</fullName>
    </submittedName>
</protein>
<sequence>MTNSGKSTNGFAQGSMPSHQRGRGRGSRWRRLSAGVGLVGAFTVVGASVTTPADAASGFGDGGFETPVVQPYTFHTYFAGESVGPWTVTSGSVELNGAGFWQAADGDQSLDLDGADTGALSQIFSTNLLTTYRVSYSLAGNPDDIPAVKTGKVLVNGHVAQNFSFDTTGTSRTNMGYVTKAFTFLSAGTSAKLEFVSTTTPGGYGPVIDKVKVDSCLLIICVS</sequence>
<dbReference type="AlphaFoldDB" id="A0A543BZM4"/>
<dbReference type="NCBIfam" id="TIGR04362">
    <property type="entry name" value="choice_anch_C"/>
    <property type="match status" value="1"/>
</dbReference>
<reference evidence="3 4" key="1">
    <citation type="submission" date="2019-06" db="EMBL/GenBank/DDBJ databases">
        <title>Sequencing the genomes of 1000 actinobacteria strains.</title>
        <authorList>
            <person name="Klenk H.-P."/>
        </authorList>
    </citation>
    <scope>NUCLEOTIDE SEQUENCE [LARGE SCALE GENOMIC DNA]</scope>
    <source>
        <strain evidence="3 4">DSM 102200</strain>
    </source>
</reference>
<organism evidence="3 4">
    <name type="scientific">Actinoallomurus bryophytorum</name>
    <dbReference type="NCBI Taxonomy" id="1490222"/>
    <lineage>
        <taxon>Bacteria</taxon>
        <taxon>Bacillati</taxon>
        <taxon>Actinomycetota</taxon>
        <taxon>Actinomycetes</taxon>
        <taxon>Streptosporangiales</taxon>
        <taxon>Thermomonosporaceae</taxon>
        <taxon>Actinoallomurus</taxon>
    </lineage>
</organism>
<dbReference type="EMBL" id="VFOZ01000002">
    <property type="protein sequence ID" value="TQL90284.1"/>
    <property type="molecule type" value="Genomic_DNA"/>
</dbReference>
<dbReference type="RefSeq" id="WP_221640624.1">
    <property type="nucleotide sequence ID" value="NZ_VFOZ01000002.1"/>
</dbReference>
<comment type="caution">
    <text evidence="3">The sequence shown here is derived from an EMBL/GenBank/DDBJ whole genome shotgun (WGS) entry which is preliminary data.</text>
</comment>
<name>A0A543BZM4_9ACTN</name>
<gene>
    <name evidence="3" type="ORF">FB559_7585</name>
</gene>
<feature type="region of interest" description="Disordered" evidence="1">
    <location>
        <begin position="1"/>
        <end position="27"/>
    </location>
</feature>